<feature type="compositionally biased region" description="Basic and acidic residues" evidence="1">
    <location>
        <begin position="23"/>
        <end position="36"/>
    </location>
</feature>
<dbReference type="SUPFAM" id="SSF47459">
    <property type="entry name" value="HLH, helix-loop-helix DNA-binding domain"/>
    <property type="match status" value="1"/>
</dbReference>
<dbReference type="Proteomes" id="UP001273166">
    <property type="component" value="Unassembled WGS sequence"/>
</dbReference>
<proteinExistence type="predicted"/>
<sequence length="368" mass="40905">MYPSGVHRRVYSPDSESGADSSFPERHFTPPFDEKPVFSGIAPDQAQPVVNERQTYNESDLASASSQCWASGNQPTPHPNHDMTLPYHGQLDDGHAFSAPLLRTTAPLLDGWSLFNGQSSSDHFWQPTQENTNIEDDSDSIQSPDGSDDAYTSRPSWFPAQTARRQRSHRVSKPAKAALSTSSCHRTALSEKPYIPDFVYNQDWPDQSDLGLTPLPHRDYGTVTTNGNGIEITFQDSASSSKEVSKRIAHKLSEKTRRNRLTIAIREIQKLLPSQPATELTSDADFLVRPGVPSSKLDVVEMAVGFIKDLKEKNEDMKRRLREVEQKLAQCQCRRDREGSPLASGSSSLAGHPRDERESDPATIEACE</sequence>
<feature type="compositionally biased region" description="Basic residues" evidence="1">
    <location>
        <begin position="1"/>
        <end position="10"/>
    </location>
</feature>
<accession>A0AAJ0M3J8</accession>
<dbReference type="PROSITE" id="PS50888">
    <property type="entry name" value="BHLH"/>
    <property type="match status" value="1"/>
</dbReference>
<dbReference type="EMBL" id="JAUDZG010000003">
    <property type="protein sequence ID" value="KAK3307444.1"/>
    <property type="molecule type" value="Genomic_DNA"/>
</dbReference>
<evidence type="ECO:0000256" key="1">
    <source>
        <dbReference type="SAM" id="MobiDB-lite"/>
    </source>
</evidence>
<evidence type="ECO:0000259" key="2">
    <source>
        <dbReference type="PROSITE" id="PS50888"/>
    </source>
</evidence>
<evidence type="ECO:0000313" key="4">
    <source>
        <dbReference type="Proteomes" id="UP001273166"/>
    </source>
</evidence>
<reference evidence="3" key="2">
    <citation type="submission" date="2023-06" db="EMBL/GenBank/DDBJ databases">
        <authorList>
            <consortium name="Lawrence Berkeley National Laboratory"/>
            <person name="Mondo S.J."/>
            <person name="Hensen N."/>
            <person name="Bonometti L."/>
            <person name="Westerberg I."/>
            <person name="Brannstrom I.O."/>
            <person name="Guillou S."/>
            <person name="Cros-Aarteil S."/>
            <person name="Calhoun S."/>
            <person name="Haridas S."/>
            <person name="Kuo A."/>
            <person name="Pangilinan J."/>
            <person name="Riley R."/>
            <person name="Labutti K."/>
            <person name="Andreopoulos B."/>
            <person name="Lipzen A."/>
            <person name="Chen C."/>
            <person name="Yanf M."/>
            <person name="Daum C."/>
            <person name="Ng V."/>
            <person name="Clum A."/>
            <person name="Steindorff A."/>
            <person name="Ohm R."/>
            <person name="Martin F."/>
            <person name="Silar P."/>
            <person name="Natvig D."/>
            <person name="Lalanne C."/>
            <person name="Gautier V."/>
            <person name="Ament-Velasquez S.L."/>
            <person name="Kruys A."/>
            <person name="Hutchinson M.I."/>
            <person name="Powell A.J."/>
            <person name="Barry K."/>
            <person name="Miller A.N."/>
            <person name="Grigoriev I.V."/>
            <person name="Debuchy R."/>
            <person name="Gladieux P."/>
            <person name="Thoren M.H."/>
            <person name="Johannesson H."/>
        </authorList>
    </citation>
    <scope>NUCLEOTIDE SEQUENCE</scope>
    <source>
        <strain evidence="3">CBS 333.67</strain>
    </source>
</reference>
<feature type="domain" description="BHLH" evidence="2">
    <location>
        <begin position="245"/>
        <end position="310"/>
    </location>
</feature>
<reference evidence="3" key="1">
    <citation type="journal article" date="2023" name="Mol. Phylogenet. Evol.">
        <title>Genome-scale phylogeny and comparative genomics of the fungal order Sordariales.</title>
        <authorList>
            <person name="Hensen N."/>
            <person name="Bonometti L."/>
            <person name="Westerberg I."/>
            <person name="Brannstrom I.O."/>
            <person name="Guillou S."/>
            <person name="Cros-Aarteil S."/>
            <person name="Calhoun S."/>
            <person name="Haridas S."/>
            <person name="Kuo A."/>
            <person name="Mondo S."/>
            <person name="Pangilinan J."/>
            <person name="Riley R."/>
            <person name="LaButti K."/>
            <person name="Andreopoulos B."/>
            <person name="Lipzen A."/>
            <person name="Chen C."/>
            <person name="Yan M."/>
            <person name="Daum C."/>
            <person name="Ng V."/>
            <person name="Clum A."/>
            <person name="Steindorff A."/>
            <person name="Ohm R.A."/>
            <person name="Martin F."/>
            <person name="Silar P."/>
            <person name="Natvig D.O."/>
            <person name="Lalanne C."/>
            <person name="Gautier V."/>
            <person name="Ament-Velasquez S.L."/>
            <person name="Kruys A."/>
            <person name="Hutchinson M.I."/>
            <person name="Powell A.J."/>
            <person name="Barry K."/>
            <person name="Miller A.N."/>
            <person name="Grigoriev I.V."/>
            <person name="Debuchy R."/>
            <person name="Gladieux P."/>
            <person name="Hiltunen Thoren M."/>
            <person name="Johannesson H."/>
        </authorList>
    </citation>
    <scope>NUCLEOTIDE SEQUENCE</scope>
    <source>
        <strain evidence="3">CBS 333.67</strain>
    </source>
</reference>
<feature type="region of interest" description="Disordered" evidence="1">
    <location>
        <begin position="121"/>
        <end position="179"/>
    </location>
</feature>
<feature type="compositionally biased region" description="Low complexity" evidence="1">
    <location>
        <begin position="340"/>
        <end position="351"/>
    </location>
</feature>
<dbReference type="InterPro" id="IPR036638">
    <property type="entry name" value="HLH_DNA-bd_sf"/>
</dbReference>
<gene>
    <name evidence="3" type="ORF">B0T15DRAFT_510718</name>
</gene>
<feature type="compositionally biased region" description="Basic residues" evidence="1">
    <location>
        <begin position="164"/>
        <end position="173"/>
    </location>
</feature>
<dbReference type="GeneID" id="87886703"/>
<dbReference type="RefSeq" id="XP_062723224.1">
    <property type="nucleotide sequence ID" value="XM_062867874.1"/>
</dbReference>
<name>A0AAJ0M3J8_9PEZI</name>
<comment type="caution">
    <text evidence="3">The sequence shown here is derived from an EMBL/GenBank/DDBJ whole genome shotgun (WGS) entry which is preliminary data.</text>
</comment>
<feature type="region of interest" description="Disordered" evidence="1">
    <location>
        <begin position="1"/>
        <end position="83"/>
    </location>
</feature>
<organism evidence="3 4">
    <name type="scientific">Chaetomium strumarium</name>
    <dbReference type="NCBI Taxonomy" id="1170767"/>
    <lineage>
        <taxon>Eukaryota</taxon>
        <taxon>Fungi</taxon>
        <taxon>Dikarya</taxon>
        <taxon>Ascomycota</taxon>
        <taxon>Pezizomycotina</taxon>
        <taxon>Sordariomycetes</taxon>
        <taxon>Sordariomycetidae</taxon>
        <taxon>Sordariales</taxon>
        <taxon>Chaetomiaceae</taxon>
        <taxon>Chaetomium</taxon>
    </lineage>
</organism>
<feature type="compositionally biased region" description="Polar residues" evidence="1">
    <location>
        <begin position="52"/>
        <end position="75"/>
    </location>
</feature>
<dbReference type="Gene3D" id="4.10.280.10">
    <property type="entry name" value="Helix-loop-helix DNA-binding domain"/>
    <property type="match status" value="1"/>
</dbReference>
<evidence type="ECO:0000313" key="3">
    <source>
        <dbReference type="EMBL" id="KAK3307444.1"/>
    </source>
</evidence>
<protein>
    <recommendedName>
        <fullName evidence="2">BHLH domain-containing protein</fullName>
    </recommendedName>
</protein>
<dbReference type="GO" id="GO:0046983">
    <property type="term" value="F:protein dimerization activity"/>
    <property type="evidence" value="ECO:0007669"/>
    <property type="project" value="InterPro"/>
</dbReference>
<feature type="compositionally biased region" description="Polar residues" evidence="1">
    <location>
        <begin position="121"/>
        <end position="132"/>
    </location>
</feature>
<dbReference type="AlphaFoldDB" id="A0AAJ0M3J8"/>
<feature type="region of interest" description="Disordered" evidence="1">
    <location>
        <begin position="330"/>
        <end position="368"/>
    </location>
</feature>
<keyword evidence="4" id="KW-1185">Reference proteome</keyword>
<dbReference type="Pfam" id="PF00010">
    <property type="entry name" value="HLH"/>
    <property type="match status" value="1"/>
</dbReference>
<dbReference type="InterPro" id="IPR011598">
    <property type="entry name" value="bHLH_dom"/>
</dbReference>